<keyword evidence="2" id="KW-0378">Hydrolase</keyword>
<evidence type="ECO:0000256" key="1">
    <source>
        <dbReference type="ARBA" id="ARBA00009673"/>
    </source>
</evidence>
<organism evidence="3 4">
    <name type="scientific">Methanosphaera stadtmanae</name>
    <dbReference type="NCBI Taxonomy" id="2317"/>
    <lineage>
        <taxon>Archaea</taxon>
        <taxon>Methanobacteriati</taxon>
        <taxon>Methanobacteriota</taxon>
        <taxon>Methanomada group</taxon>
        <taxon>Methanobacteria</taxon>
        <taxon>Methanobacteriales</taxon>
        <taxon>Methanobacteriaceae</taxon>
        <taxon>Methanosphaera</taxon>
    </lineage>
</organism>
<comment type="similarity">
    <text evidence="1 2">Belongs to the DTD family.</text>
</comment>
<dbReference type="Proteomes" id="UP000248557">
    <property type="component" value="Unassembled WGS sequence"/>
</dbReference>
<dbReference type="GO" id="GO:0005737">
    <property type="term" value="C:cytoplasm"/>
    <property type="evidence" value="ECO:0007669"/>
    <property type="project" value="UniProtKB-SubCell"/>
</dbReference>
<dbReference type="InterPro" id="IPR003732">
    <property type="entry name" value="Daa-tRNA_deacyls_DTD"/>
</dbReference>
<dbReference type="GeneID" id="3856017"/>
<dbReference type="GO" id="GO:0043908">
    <property type="term" value="F:Ser(Gly)-tRNA(Ala) hydrolase activity"/>
    <property type="evidence" value="ECO:0007669"/>
    <property type="project" value="UniProtKB-UniRule"/>
</dbReference>
<name>A0A328Q8H2_9EURY</name>
<protein>
    <recommendedName>
        <fullName evidence="2">D-aminoacyl-tRNA deacylase</fullName>
        <shortName evidence="2">DTD</shortName>
        <ecNumber evidence="2">3.1.1.96</ecNumber>
    </recommendedName>
    <alternativeName>
        <fullName evidence="2">Gly-tRNA(Ala) deacylase</fullName>
        <ecNumber evidence="2">3.1.1.-</ecNumber>
    </alternativeName>
</protein>
<dbReference type="Pfam" id="PF02580">
    <property type="entry name" value="Tyr_Deacylase"/>
    <property type="match status" value="1"/>
</dbReference>
<keyword evidence="2" id="KW-0694">RNA-binding</keyword>
<proteinExistence type="inferred from homology"/>
<dbReference type="SUPFAM" id="SSF69500">
    <property type="entry name" value="DTD-like"/>
    <property type="match status" value="1"/>
</dbReference>
<dbReference type="Gene3D" id="3.50.80.10">
    <property type="entry name" value="D-tyrosyl-tRNA(Tyr) deacylase"/>
    <property type="match status" value="1"/>
</dbReference>
<dbReference type="GO" id="GO:0051500">
    <property type="term" value="F:D-tyrosyl-tRNA(Tyr) deacylase activity"/>
    <property type="evidence" value="ECO:0007669"/>
    <property type="project" value="TreeGrafter"/>
</dbReference>
<comment type="catalytic activity">
    <reaction evidence="2">
        <text>glycyl-tRNA(Ala) + H2O = tRNA(Ala) + glycine + H(+)</text>
        <dbReference type="Rhea" id="RHEA:53744"/>
        <dbReference type="Rhea" id="RHEA-COMP:9657"/>
        <dbReference type="Rhea" id="RHEA-COMP:13640"/>
        <dbReference type="ChEBI" id="CHEBI:15377"/>
        <dbReference type="ChEBI" id="CHEBI:15378"/>
        <dbReference type="ChEBI" id="CHEBI:57305"/>
        <dbReference type="ChEBI" id="CHEBI:78442"/>
        <dbReference type="ChEBI" id="CHEBI:78522"/>
    </reaction>
</comment>
<sequence>MKLVVQRVTSAKVEVNNNIVGKIGKGYLVLLGIKKTDTKKEADYMINKLMKLRVFEDEENKMNLSIQDIDGEILLIPQFTLYGDVTHNNRPSFSNAMKPTDAKKLFEYCCNECEKKVHTQKGEFGAFMDVNLVNNGPVTIIIEKEYNS</sequence>
<reference evidence="3 4" key="1">
    <citation type="submission" date="2017-05" db="EMBL/GenBank/DDBJ databases">
        <title>Host range expansion of the Methanosphaera genus to humans and monogastric animals involves recent and extensive reduction in genome content.</title>
        <authorList>
            <person name="Hoedt E.C."/>
            <person name="Volmer J.G."/>
            <person name="Parks D.H."/>
            <person name="Rosewarne C.P."/>
            <person name="Denman S.E."/>
            <person name="Mcsweeney C.S."/>
            <person name="O Cuiv P."/>
            <person name="Hugenholtz P."/>
            <person name="Tyson G.W."/>
            <person name="Morrison M."/>
        </authorList>
    </citation>
    <scope>NUCLEOTIDE SEQUENCE [LARGE SCALE GENOMIC DNA]</scope>
    <source>
        <strain evidence="3 4">PA5</strain>
    </source>
</reference>
<evidence type="ECO:0000256" key="2">
    <source>
        <dbReference type="HAMAP-Rule" id="MF_00518"/>
    </source>
</evidence>
<dbReference type="GeneID" id="41325356"/>
<dbReference type="PANTHER" id="PTHR10472">
    <property type="entry name" value="D-TYROSYL-TRNA TYR DEACYLASE"/>
    <property type="match status" value="1"/>
</dbReference>
<comment type="function">
    <text evidence="2">An aminoacyl-tRNA editing enzyme that deacylates mischarged D-aminoacyl-tRNAs. Also deacylates mischarged glycyl-tRNA(Ala), protecting cells against glycine mischarging by AlaRS. Acts via tRNA-based rather than protein-based catalysis; rejects L-amino acids rather than detecting D-amino acids in the active site. By recycling D-aminoacyl-tRNA to D-amino acids and free tRNA molecules, this enzyme counteracts the toxicity associated with the formation of D-aminoacyl-tRNA entities in vivo and helps enforce protein L-homochirality.</text>
</comment>
<evidence type="ECO:0000313" key="3">
    <source>
        <dbReference type="EMBL" id="RAP03109.1"/>
    </source>
</evidence>
<accession>A0A328Q8H2</accession>
<dbReference type="FunFam" id="3.50.80.10:FF:000001">
    <property type="entry name" value="D-aminoacyl-tRNA deacylase"/>
    <property type="match status" value="1"/>
</dbReference>
<comment type="caution">
    <text evidence="3">The sequence shown here is derived from an EMBL/GenBank/DDBJ whole genome shotgun (WGS) entry which is preliminary data.</text>
</comment>
<dbReference type="NCBIfam" id="TIGR00256">
    <property type="entry name" value="D-aminoacyl-tRNA deacylase"/>
    <property type="match status" value="1"/>
</dbReference>
<dbReference type="EC" id="3.1.1.96" evidence="2"/>
<feature type="short sequence motif" description="Gly-cisPro motif, important for rejection of L-amino acids" evidence="2">
    <location>
        <begin position="136"/>
        <end position="137"/>
    </location>
</feature>
<dbReference type="GO" id="GO:0106026">
    <property type="term" value="F:Gly-tRNA(Ala) deacylase activity"/>
    <property type="evidence" value="ECO:0007669"/>
    <property type="project" value="UniProtKB-UniRule"/>
</dbReference>
<dbReference type="HAMAP" id="MF_00518">
    <property type="entry name" value="Deacylase_Dtd"/>
    <property type="match status" value="1"/>
</dbReference>
<keyword evidence="2" id="KW-0963">Cytoplasm</keyword>
<dbReference type="EC" id="3.1.1.-" evidence="2"/>
<comment type="subcellular location">
    <subcellularLocation>
        <location evidence="2">Cytoplasm</location>
    </subcellularLocation>
</comment>
<dbReference type="EMBL" id="NGJK01000043">
    <property type="protein sequence ID" value="RAP03109.1"/>
    <property type="molecule type" value="Genomic_DNA"/>
</dbReference>
<dbReference type="PANTHER" id="PTHR10472:SF5">
    <property type="entry name" value="D-AMINOACYL-TRNA DEACYLASE 1"/>
    <property type="match status" value="1"/>
</dbReference>
<dbReference type="InterPro" id="IPR023509">
    <property type="entry name" value="DTD-like_sf"/>
</dbReference>
<dbReference type="RefSeq" id="WP_011406374.1">
    <property type="nucleotide sequence ID" value="NZ_CATZXA010000040.1"/>
</dbReference>
<dbReference type="GO" id="GO:0000049">
    <property type="term" value="F:tRNA binding"/>
    <property type="evidence" value="ECO:0007669"/>
    <property type="project" value="UniProtKB-UniRule"/>
</dbReference>
<evidence type="ECO:0000313" key="4">
    <source>
        <dbReference type="Proteomes" id="UP000248557"/>
    </source>
</evidence>
<dbReference type="GO" id="GO:0019478">
    <property type="term" value="P:D-amino acid catabolic process"/>
    <property type="evidence" value="ECO:0007669"/>
    <property type="project" value="UniProtKB-UniRule"/>
</dbReference>
<gene>
    <name evidence="2" type="primary">dtd</name>
    <name evidence="3" type="ORF">CA615_03885</name>
</gene>
<comment type="subunit">
    <text evidence="2">Homodimer.</text>
</comment>
<comment type="catalytic activity">
    <reaction evidence="2">
        <text>a D-aminoacyl-tRNA + H2O = a tRNA + a D-alpha-amino acid + H(+)</text>
        <dbReference type="Rhea" id="RHEA:13953"/>
        <dbReference type="Rhea" id="RHEA-COMP:10123"/>
        <dbReference type="Rhea" id="RHEA-COMP:10124"/>
        <dbReference type="ChEBI" id="CHEBI:15377"/>
        <dbReference type="ChEBI" id="CHEBI:15378"/>
        <dbReference type="ChEBI" id="CHEBI:59871"/>
        <dbReference type="ChEBI" id="CHEBI:78442"/>
        <dbReference type="ChEBI" id="CHEBI:79333"/>
        <dbReference type="EC" id="3.1.1.96"/>
    </reaction>
</comment>
<dbReference type="OMA" id="VFGADMK"/>
<comment type="domain">
    <text evidence="2">A Gly-cisPro motif from one monomer fits into the active site of the other monomer to allow specific chiral rejection of L-amino acids.</text>
</comment>
<keyword evidence="2" id="KW-0820">tRNA-binding</keyword>
<dbReference type="AlphaFoldDB" id="A0A328Q8H2"/>
<dbReference type="SMR" id="A0A328Q8H2"/>